<accession>A1WV61</accession>
<sequence length="291" mass="33458">MAFPWLSGPDTLTTYVPSGSPLPKHTPSTIILPGYERTVRDIASALEANVHPIRDHSTLELIKSSKALVYRWSCAEKPPLIIKFYYAHTIKDRLKALLRPPKSLLQTALALRAKGIRVPRPVAAIQVHLDSRRYGAYIMECAPGATLREWGRKGLPDTYHMHLAEEMGFLWGLLLRHNYLHMDPIRGNFLYDTGGALTALDIDNIYKLPWLPDTVRARRLLKMAHWHLLRSPQLLGDTPERELIKRFVHAYARGRGVTAVEAWREWRHVVDRLARRNPHAYYVLQRVPLRP</sequence>
<evidence type="ECO:0000313" key="2">
    <source>
        <dbReference type="Proteomes" id="UP000000647"/>
    </source>
</evidence>
<dbReference type="STRING" id="349124.Hhal_0797"/>
<dbReference type="Proteomes" id="UP000000647">
    <property type="component" value="Chromosome"/>
</dbReference>
<dbReference type="eggNOG" id="COG3642">
    <property type="taxonomic scope" value="Bacteria"/>
</dbReference>
<reference evidence="2" key="1">
    <citation type="submission" date="2006-12" db="EMBL/GenBank/DDBJ databases">
        <title>Complete sequence of Halorhodospira halophila SL1.</title>
        <authorList>
            <consortium name="US DOE Joint Genome Institute"/>
            <person name="Copeland A."/>
            <person name="Lucas S."/>
            <person name="Lapidus A."/>
            <person name="Barry K."/>
            <person name="Detter J.C."/>
            <person name="Glavina del Rio T."/>
            <person name="Hammon N."/>
            <person name="Israni S."/>
            <person name="Dalin E."/>
            <person name="Tice H."/>
            <person name="Pitluck S."/>
            <person name="Saunders E."/>
            <person name="Brettin T."/>
            <person name="Bruce D."/>
            <person name="Han C."/>
            <person name="Tapia R."/>
            <person name="Schmutz J."/>
            <person name="Larimer F."/>
            <person name="Land M."/>
            <person name="Hauser L."/>
            <person name="Kyrpides N."/>
            <person name="Mikhailova N."/>
            <person name="Hoff W."/>
            <person name="Richardson P."/>
        </authorList>
    </citation>
    <scope>NUCLEOTIDE SEQUENCE [LARGE SCALE GENOMIC DNA]</scope>
    <source>
        <strain evidence="2">DSM 244 / SL1</strain>
    </source>
</reference>
<dbReference type="SUPFAM" id="SSF56112">
    <property type="entry name" value="Protein kinase-like (PK-like)"/>
    <property type="match status" value="1"/>
</dbReference>
<dbReference type="HOGENOM" id="CLU_955677_0_0_6"/>
<reference evidence="1 2" key="2">
    <citation type="journal article" date="2013" name="Stand. Genomic Sci.">
        <title>Complete genome sequence of Halorhodospira halophila SL1.</title>
        <authorList>
            <person name="Challacombe J.F."/>
            <person name="Majid S."/>
            <person name="Deole R."/>
            <person name="Brettin T.S."/>
            <person name="Bruce D."/>
            <person name="Delano S.F."/>
            <person name="Detter J.C."/>
            <person name="Gleasner C.D."/>
            <person name="Han C.S."/>
            <person name="Misra M."/>
            <person name="Reitenga K.G."/>
            <person name="Mikhailova N."/>
            <person name="Woyke T."/>
            <person name="Pitluck S."/>
            <person name="Nolan M."/>
            <person name="Land M.L."/>
            <person name="Saunders E."/>
            <person name="Tapia R."/>
            <person name="Lapidus A."/>
            <person name="Ivanova N."/>
            <person name="Hoff W.D."/>
        </authorList>
    </citation>
    <scope>NUCLEOTIDE SEQUENCE [LARGE SCALE GENOMIC DNA]</scope>
    <source>
        <strain evidence="2">DSM 244 / SL1</strain>
    </source>
</reference>
<dbReference type="InterPro" id="IPR011009">
    <property type="entry name" value="Kinase-like_dom_sf"/>
</dbReference>
<protein>
    <recommendedName>
        <fullName evidence="3">Mn2+-dependent serine/threonine protein kinase</fullName>
    </recommendedName>
</protein>
<dbReference type="RefSeq" id="WP_011813596.1">
    <property type="nucleotide sequence ID" value="NC_008789.1"/>
</dbReference>
<proteinExistence type="predicted"/>
<dbReference type="AlphaFoldDB" id="A1WV61"/>
<dbReference type="OrthoDB" id="9786855at2"/>
<gene>
    <name evidence="1" type="ordered locus">Hhal_0797</name>
</gene>
<dbReference type="KEGG" id="hha:Hhal_0797"/>
<evidence type="ECO:0008006" key="3">
    <source>
        <dbReference type="Google" id="ProtNLM"/>
    </source>
</evidence>
<evidence type="ECO:0000313" key="1">
    <source>
        <dbReference type="EMBL" id="ABM61573.1"/>
    </source>
</evidence>
<dbReference type="EMBL" id="CP000544">
    <property type="protein sequence ID" value="ABM61573.1"/>
    <property type="molecule type" value="Genomic_DNA"/>
</dbReference>
<organism evidence="1 2">
    <name type="scientific">Halorhodospira halophila (strain DSM 244 / SL1)</name>
    <name type="common">Ectothiorhodospira halophila (strain DSM 244 / SL1)</name>
    <dbReference type="NCBI Taxonomy" id="349124"/>
    <lineage>
        <taxon>Bacteria</taxon>
        <taxon>Pseudomonadati</taxon>
        <taxon>Pseudomonadota</taxon>
        <taxon>Gammaproteobacteria</taxon>
        <taxon>Chromatiales</taxon>
        <taxon>Ectothiorhodospiraceae</taxon>
        <taxon>Halorhodospira</taxon>
    </lineage>
</organism>
<name>A1WV61_HALHL</name>
<keyword evidence="2" id="KW-1185">Reference proteome</keyword>